<proteinExistence type="predicted"/>
<dbReference type="EMBL" id="JBBKZT010000068">
    <property type="protein sequence ID" value="MEJ8852772.1"/>
    <property type="molecule type" value="Genomic_DNA"/>
</dbReference>
<evidence type="ECO:0000313" key="2">
    <source>
        <dbReference type="EMBL" id="MEJ8852772.1"/>
    </source>
</evidence>
<gene>
    <name evidence="1" type="ORF">WKW82_38640</name>
    <name evidence="2" type="ORF">WKW82_39710</name>
</gene>
<organism evidence="2 3">
    <name type="scientific">Variovorax rhizosphaerae</name>
    <dbReference type="NCBI Taxonomy" id="1836200"/>
    <lineage>
        <taxon>Bacteria</taxon>
        <taxon>Pseudomonadati</taxon>
        <taxon>Pseudomonadota</taxon>
        <taxon>Betaproteobacteria</taxon>
        <taxon>Burkholderiales</taxon>
        <taxon>Comamonadaceae</taxon>
        <taxon>Variovorax</taxon>
    </lineage>
</organism>
<comment type="caution">
    <text evidence="2">The sequence shown here is derived from an EMBL/GenBank/DDBJ whole genome shotgun (WGS) entry which is preliminary data.</text>
</comment>
<dbReference type="RefSeq" id="WP_340348525.1">
    <property type="nucleotide sequence ID" value="NZ_JBBKZT010000050.1"/>
</dbReference>
<evidence type="ECO:0000313" key="3">
    <source>
        <dbReference type="Proteomes" id="UP001385892"/>
    </source>
</evidence>
<dbReference type="Proteomes" id="UP001385892">
    <property type="component" value="Unassembled WGS sequence"/>
</dbReference>
<feature type="non-terminal residue" evidence="2">
    <location>
        <position position="1"/>
    </location>
</feature>
<accession>A0ABU8X243</accession>
<reference evidence="2 3" key="1">
    <citation type="submission" date="2024-03" db="EMBL/GenBank/DDBJ databases">
        <title>Novel species of the genus Variovorax.</title>
        <authorList>
            <person name="Liu Q."/>
            <person name="Xin Y.-H."/>
        </authorList>
    </citation>
    <scope>NUCLEOTIDE SEQUENCE [LARGE SCALE GENOMIC DNA]</scope>
    <source>
        <strain evidence="2 3">KACC 18900</strain>
    </source>
</reference>
<keyword evidence="3" id="KW-1185">Reference proteome</keyword>
<sequence length="69" mass="7495">RRSGFDADAANLGLMPTDVRSKATPPNNASSLHAQVSYIVRTVGKLHARRYLRDLVGSELVPLPHMLGV</sequence>
<name>A0ABU8X243_9BURK</name>
<protein>
    <submittedName>
        <fullName evidence="2">Uncharacterized protein</fullName>
    </submittedName>
</protein>
<dbReference type="EMBL" id="JBBKZT010000050">
    <property type="protein sequence ID" value="MEJ8852581.1"/>
    <property type="molecule type" value="Genomic_DNA"/>
</dbReference>
<evidence type="ECO:0000313" key="1">
    <source>
        <dbReference type="EMBL" id="MEJ8852581.1"/>
    </source>
</evidence>